<reference evidence="1" key="1">
    <citation type="submission" date="2016-05" db="EMBL/GenBank/DDBJ databases">
        <authorList>
            <person name="Lavstsen T."/>
            <person name="Jespersen J.S."/>
        </authorList>
    </citation>
    <scope>NUCLEOTIDE SEQUENCE</scope>
    <source>
        <tissue evidence="1">Brain</tissue>
    </source>
</reference>
<gene>
    <name evidence="1" type="primary">Nfu_g_1_015511</name>
</gene>
<dbReference type="EMBL" id="HADW01015561">
    <property type="protein sequence ID" value="SBP16961.1"/>
    <property type="molecule type" value="Transcribed_RNA"/>
</dbReference>
<sequence length="58" mass="6462">VGLRLNLLKVGLCLGLGHMWPRLGQRLSGLASVRSLKLVLQWIPCLWQMCLSLCWSSG</sequence>
<accession>A0A1A7YY71</accession>
<organism evidence="1">
    <name type="scientific">Iconisemion striatum</name>
    <dbReference type="NCBI Taxonomy" id="60296"/>
    <lineage>
        <taxon>Eukaryota</taxon>
        <taxon>Metazoa</taxon>
        <taxon>Chordata</taxon>
        <taxon>Craniata</taxon>
        <taxon>Vertebrata</taxon>
        <taxon>Euteleostomi</taxon>
        <taxon>Actinopterygii</taxon>
        <taxon>Neopterygii</taxon>
        <taxon>Teleostei</taxon>
        <taxon>Neoteleostei</taxon>
        <taxon>Acanthomorphata</taxon>
        <taxon>Ovalentaria</taxon>
        <taxon>Atherinomorphae</taxon>
        <taxon>Cyprinodontiformes</taxon>
        <taxon>Nothobranchiidae</taxon>
        <taxon>Iconisemion</taxon>
    </lineage>
</organism>
<dbReference type="EMBL" id="HADX01012927">
    <property type="protein sequence ID" value="SBP35159.1"/>
    <property type="molecule type" value="Transcribed_RNA"/>
</dbReference>
<dbReference type="AlphaFoldDB" id="A0A1A7YY71"/>
<feature type="non-terminal residue" evidence="1">
    <location>
        <position position="1"/>
    </location>
</feature>
<reference evidence="1" key="2">
    <citation type="submission" date="2016-06" db="EMBL/GenBank/DDBJ databases">
        <title>The genome of a short-lived fish provides insights into sex chromosome evolution and the genetic control of aging.</title>
        <authorList>
            <person name="Reichwald K."/>
            <person name="Felder M."/>
            <person name="Petzold A."/>
            <person name="Koch P."/>
            <person name="Groth M."/>
            <person name="Platzer M."/>
        </authorList>
    </citation>
    <scope>NUCLEOTIDE SEQUENCE</scope>
    <source>
        <tissue evidence="1">Brain</tissue>
    </source>
</reference>
<evidence type="ECO:0000313" key="1">
    <source>
        <dbReference type="EMBL" id="SBP35159.1"/>
    </source>
</evidence>
<proteinExistence type="predicted"/>
<name>A0A1A7YY71_9TELE</name>
<protein>
    <submittedName>
        <fullName evidence="1">Uncharacterized protein</fullName>
    </submittedName>
</protein>
<feature type="non-terminal residue" evidence="1">
    <location>
        <position position="58"/>
    </location>
</feature>